<dbReference type="InterPro" id="IPR015422">
    <property type="entry name" value="PyrdxlP-dep_Trfase_small"/>
</dbReference>
<comment type="similarity">
    <text evidence="3">Belongs to the class-III pyridoxal-phosphate-dependent aminotransferase family.</text>
</comment>
<dbReference type="Gene3D" id="1.20.1280.170">
    <property type="entry name" value="Exocyst complex component Exo70"/>
    <property type="match status" value="1"/>
</dbReference>
<dbReference type="InterPro" id="IPR015424">
    <property type="entry name" value="PyrdxlP-dep_Trfase"/>
</dbReference>
<evidence type="ECO:0000313" key="8">
    <source>
        <dbReference type="Proteomes" id="UP001303115"/>
    </source>
</evidence>
<dbReference type="InterPro" id="IPR046364">
    <property type="entry name" value="Exo70_C"/>
</dbReference>
<keyword evidence="4" id="KW-0813">Transport</keyword>
<dbReference type="SUPFAM" id="SSF74788">
    <property type="entry name" value="Cullin repeat-like"/>
    <property type="match status" value="1"/>
</dbReference>
<reference evidence="8" key="1">
    <citation type="journal article" date="2023" name="Mol. Phylogenet. Evol.">
        <title>Genome-scale phylogeny and comparative genomics of the fungal order Sordariales.</title>
        <authorList>
            <person name="Hensen N."/>
            <person name="Bonometti L."/>
            <person name="Westerberg I."/>
            <person name="Brannstrom I.O."/>
            <person name="Guillou S."/>
            <person name="Cros-Aarteil S."/>
            <person name="Calhoun S."/>
            <person name="Haridas S."/>
            <person name="Kuo A."/>
            <person name="Mondo S."/>
            <person name="Pangilinan J."/>
            <person name="Riley R."/>
            <person name="LaButti K."/>
            <person name="Andreopoulos B."/>
            <person name="Lipzen A."/>
            <person name="Chen C."/>
            <person name="Yan M."/>
            <person name="Daum C."/>
            <person name="Ng V."/>
            <person name="Clum A."/>
            <person name="Steindorff A."/>
            <person name="Ohm R.A."/>
            <person name="Martin F."/>
            <person name="Silar P."/>
            <person name="Natvig D.O."/>
            <person name="Lalanne C."/>
            <person name="Gautier V."/>
            <person name="Ament-Velasquez S.L."/>
            <person name="Kruys A."/>
            <person name="Hutchinson M.I."/>
            <person name="Powell A.J."/>
            <person name="Barry K."/>
            <person name="Miller A.N."/>
            <person name="Grigoriev I.V."/>
            <person name="Debuchy R."/>
            <person name="Gladieux P."/>
            <person name="Hiltunen Thoren M."/>
            <person name="Johannesson H."/>
        </authorList>
    </citation>
    <scope>NUCLEOTIDE SEQUENCE [LARGE SCALE GENOMIC DNA]</scope>
    <source>
        <strain evidence="8">CBS 284.82</strain>
    </source>
</reference>
<dbReference type="GO" id="GO:0006887">
    <property type="term" value="P:exocytosis"/>
    <property type="evidence" value="ECO:0007669"/>
    <property type="project" value="InterPro"/>
</dbReference>
<name>A0AAN6PHQ7_9PEZI</name>
<evidence type="ECO:0000313" key="7">
    <source>
        <dbReference type="EMBL" id="KAK4041199.1"/>
    </source>
</evidence>
<evidence type="ECO:0000259" key="6">
    <source>
        <dbReference type="Pfam" id="PF03081"/>
    </source>
</evidence>
<sequence length="1139" mass="124499">MVLRQLDCTHGENGVDGTRAAKKSAVLHRDLGYDFLPLAEGDGNHLVLEDGRRIFDASGGASVGCIGWGNERVARAVMKQMLAIPYCATVFYTTRVQEELCRYLVDSTNGNMGRAYIVNSGSEAMEAAVKLARQYFLELSPSQNKRTRFISRRQSYHGITLGALAVGGHEFRRAKFEPLLMKNVSRVSPCNSFRGKNPGETDEDYVARLAKELDDEFQAVGPETVCAFVAEPVVGAALGCVPSIPGYFEAVQAVCRKYGALLIFDEVMCGMGRTGTLHAWEQEGVVPDIQTIGKALGGGYQPVAGVLASRRVVDVLESGSSVFVHGHTYQGHPAGCAAALEVQRIIRDEGLLANVQAMGELLSRRLQERLGAHPNVGNIRGRGLFWGIEFVADKEKMDPFPVEDHVAVAICERGLAKDYCVSVYPGTGSADGIRGDHIIVSPAFNVRSDEIEWIVDAIARLVDDFFAAGIAAGGARNRIHQHIHRHSSHPWTTNMAVGVTNGRNAADEEARAEVDVLNSRLEKTTQLTKKIQACLGRLETTGKSVRDVAGPLNGETKKLQVLGNNIEAVLAAIERLRQPADSKNDEEQIIRMGPDKAGLPNYLASIKRLTKALGDMKASNLRSTQQTVTELQRLVKLGNTQLENSFDKLLRNETPRAIEPLHFITKNKPFPVLSQDKFARLGLMNSFVAGVYRQSGGAGAPQESPIAKIYIEIRSQYLSSALVNLATASTSTAKKKNPDAIYRAGTNGIGTYAQAMEGLFVSEYENICNIFTREDWGPVFGATCQPSLVELGRTLRELNGHIKAHMTTDCYLAYEIVEIISELSNNLERRTGELKNSLAASLKPVRETAKSSLPELLEDTKRRVSSLQTLPMDGAPIPIVSETMQRLQTMVDFLRPISSIMVSLGDGGWKSAAASRGGGGDAIPSLASFDIGADGKEIFAHYCTDTIEALMMALDARARLLLQKKPVMGVFLANSVSIIERMIQTSELAPLLEARLGALETWRKKAASLYTDTCKDVSMHLFDVIHTSRGGGGGRPTSGQGGAMVVDSASILKSLSSKDKESIKGKFAAFNTSFDDMVLRHKGYSMEREVRQMFAKDMQTMIEPLYNRFWDRYHEVDKGKGKYVKYDKSAIAAVFLTLY</sequence>
<dbReference type="Pfam" id="PF03081">
    <property type="entry name" value="Exo70_C"/>
    <property type="match status" value="1"/>
</dbReference>
<proteinExistence type="inferred from homology"/>
<dbReference type="InterPro" id="IPR005814">
    <property type="entry name" value="Aminotrans_3"/>
</dbReference>
<keyword evidence="8" id="KW-1185">Reference proteome</keyword>
<dbReference type="GO" id="GO:0005829">
    <property type="term" value="C:cytosol"/>
    <property type="evidence" value="ECO:0007669"/>
    <property type="project" value="TreeGrafter"/>
</dbReference>
<dbReference type="Proteomes" id="UP001303115">
    <property type="component" value="Unassembled WGS sequence"/>
</dbReference>
<evidence type="ECO:0000256" key="5">
    <source>
        <dbReference type="ARBA" id="ARBA00022898"/>
    </source>
</evidence>
<dbReference type="FunFam" id="3.40.640.10:FF:000004">
    <property type="entry name" value="Acetylornithine aminotransferase"/>
    <property type="match status" value="1"/>
</dbReference>
<evidence type="ECO:0000256" key="1">
    <source>
        <dbReference type="ARBA" id="ARBA00001933"/>
    </source>
</evidence>
<dbReference type="Gene3D" id="3.90.1150.10">
    <property type="entry name" value="Aspartate Aminotransferase, domain 1"/>
    <property type="match status" value="1"/>
</dbReference>
<dbReference type="AlphaFoldDB" id="A0AAN6PHQ7"/>
<dbReference type="SUPFAM" id="SSF53383">
    <property type="entry name" value="PLP-dependent transferases"/>
    <property type="match status" value="1"/>
</dbReference>
<dbReference type="GO" id="GO:0005546">
    <property type="term" value="F:phosphatidylinositol-4,5-bisphosphate binding"/>
    <property type="evidence" value="ECO:0007669"/>
    <property type="project" value="InterPro"/>
</dbReference>
<feature type="domain" description="Exocyst complex subunit Exo70 C-terminal" evidence="6">
    <location>
        <begin position="746"/>
        <end position="1135"/>
    </location>
</feature>
<comment type="cofactor">
    <cofactor evidence="1">
        <name>pyridoxal 5'-phosphate</name>
        <dbReference type="ChEBI" id="CHEBI:597326"/>
    </cofactor>
</comment>
<dbReference type="GO" id="GO:0030170">
    <property type="term" value="F:pyridoxal phosphate binding"/>
    <property type="evidence" value="ECO:0007669"/>
    <property type="project" value="InterPro"/>
</dbReference>
<dbReference type="Gene3D" id="3.40.640.10">
    <property type="entry name" value="Type I PLP-dependent aspartate aminotransferase-like (Major domain)"/>
    <property type="match status" value="1"/>
</dbReference>
<organism evidence="7 8">
    <name type="scientific">Parachaetomium inaequale</name>
    <dbReference type="NCBI Taxonomy" id="2588326"/>
    <lineage>
        <taxon>Eukaryota</taxon>
        <taxon>Fungi</taxon>
        <taxon>Dikarya</taxon>
        <taxon>Ascomycota</taxon>
        <taxon>Pezizomycotina</taxon>
        <taxon>Sordariomycetes</taxon>
        <taxon>Sordariomycetidae</taxon>
        <taxon>Sordariales</taxon>
        <taxon>Chaetomiaceae</taxon>
        <taxon>Parachaetomium</taxon>
    </lineage>
</organism>
<dbReference type="PANTHER" id="PTHR43094">
    <property type="entry name" value="AMINOTRANSFERASE"/>
    <property type="match status" value="1"/>
</dbReference>
<protein>
    <submittedName>
        <fullName evidence="7">Exocyst complex protein exo70</fullName>
    </submittedName>
</protein>
<keyword evidence="5" id="KW-0663">Pyridoxal phosphate</keyword>
<evidence type="ECO:0000256" key="3">
    <source>
        <dbReference type="ARBA" id="ARBA00008954"/>
    </source>
</evidence>
<dbReference type="NCBIfam" id="NF005685">
    <property type="entry name" value="PRK07483.1"/>
    <property type="match status" value="1"/>
</dbReference>
<dbReference type="PANTHER" id="PTHR43094:SF1">
    <property type="entry name" value="AMINOTRANSFERASE CLASS-III"/>
    <property type="match status" value="1"/>
</dbReference>
<comment type="caution">
    <text evidence="7">The sequence shown here is derived from an EMBL/GenBank/DDBJ whole genome shotgun (WGS) entry which is preliminary data.</text>
</comment>
<dbReference type="InterPro" id="IPR016159">
    <property type="entry name" value="Cullin_repeat-like_dom_sf"/>
</dbReference>
<dbReference type="Pfam" id="PF00202">
    <property type="entry name" value="Aminotran_3"/>
    <property type="match status" value="1"/>
</dbReference>
<gene>
    <name evidence="7" type="ORF">C8A01DRAFT_45637</name>
</gene>
<dbReference type="InterPro" id="IPR015421">
    <property type="entry name" value="PyrdxlP-dep_Trfase_major"/>
</dbReference>
<dbReference type="Pfam" id="PF20669">
    <property type="entry name" value="Exo70_N"/>
    <property type="match status" value="1"/>
</dbReference>
<evidence type="ECO:0000256" key="4">
    <source>
        <dbReference type="ARBA" id="ARBA00022448"/>
    </source>
</evidence>
<comment type="similarity">
    <text evidence="2">Belongs to the EXO70 family.</text>
</comment>
<evidence type="ECO:0000256" key="2">
    <source>
        <dbReference type="ARBA" id="ARBA00006756"/>
    </source>
</evidence>
<dbReference type="GO" id="GO:0008483">
    <property type="term" value="F:transaminase activity"/>
    <property type="evidence" value="ECO:0007669"/>
    <property type="project" value="InterPro"/>
</dbReference>
<dbReference type="EMBL" id="MU854362">
    <property type="protein sequence ID" value="KAK4041199.1"/>
    <property type="molecule type" value="Genomic_DNA"/>
</dbReference>
<accession>A0AAN6PHQ7</accession>
<dbReference type="GO" id="GO:0000145">
    <property type="term" value="C:exocyst"/>
    <property type="evidence" value="ECO:0007669"/>
    <property type="project" value="InterPro"/>
</dbReference>
<dbReference type="CDD" id="cd00610">
    <property type="entry name" value="OAT_like"/>
    <property type="match status" value="1"/>
</dbReference>